<dbReference type="InterPro" id="IPR036249">
    <property type="entry name" value="Thioredoxin-like_sf"/>
</dbReference>
<dbReference type="RefSeq" id="WP_089758227.1">
    <property type="nucleotide sequence ID" value="NZ_FNGO01000003.1"/>
</dbReference>
<keyword evidence="3" id="KW-1185">Reference proteome</keyword>
<organism evidence="2 3">
    <name type="scientific">Halarsenatibacter silvermanii</name>
    <dbReference type="NCBI Taxonomy" id="321763"/>
    <lineage>
        <taxon>Bacteria</taxon>
        <taxon>Bacillati</taxon>
        <taxon>Bacillota</taxon>
        <taxon>Clostridia</taxon>
        <taxon>Halanaerobiales</taxon>
        <taxon>Halarsenatibacteraceae</taxon>
        <taxon>Halarsenatibacter</taxon>
    </lineage>
</organism>
<dbReference type="InterPro" id="IPR002109">
    <property type="entry name" value="Glutaredoxin"/>
</dbReference>
<dbReference type="Proteomes" id="UP000199476">
    <property type="component" value="Unassembled WGS sequence"/>
</dbReference>
<dbReference type="SUPFAM" id="SSF52833">
    <property type="entry name" value="Thioredoxin-like"/>
    <property type="match status" value="1"/>
</dbReference>
<dbReference type="CDD" id="cd02976">
    <property type="entry name" value="NrdH"/>
    <property type="match status" value="1"/>
</dbReference>
<dbReference type="Pfam" id="PF00462">
    <property type="entry name" value="Glutaredoxin"/>
    <property type="match status" value="1"/>
</dbReference>
<dbReference type="Gene3D" id="3.40.30.10">
    <property type="entry name" value="Glutaredoxin"/>
    <property type="match status" value="1"/>
</dbReference>
<feature type="domain" description="Glutaredoxin" evidence="1">
    <location>
        <begin position="5"/>
        <end position="61"/>
    </location>
</feature>
<evidence type="ECO:0000313" key="2">
    <source>
        <dbReference type="EMBL" id="SDL28986.1"/>
    </source>
</evidence>
<dbReference type="AlphaFoldDB" id="A0A1G9IV78"/>
<dbReference type="STRING" id="321763.SAMN04488692_10369"/>
<name>A0A1G9IV78_9FIRM</name>
<dbReference type="NCBIfam" id="NF041212">
    <property type="entry name" value="Uxx_star"/>
    <property type="match status" value="1"/>
</dbReference>
<sequence length="71" mass="8114">MPDLTIYTKDGCPFCQKAIDHYREKNVEFEEINTSEDKEARRYAMENFGVERVPVIVREGELEQIGFGGGG</sequence>
<gene>
    <name evidence="2" type="ORF">SAMN04488692_10369</name>
</gene>
<reference evidence="2 3" key="1">
    <citation type="submission" date="2016-10" db="EMBL/GenBank/DDBJ databases">
        <authorList>
            <person name="de Groot N.N."/>
        </authorList>
    </citation>
    <scope>NUCLEOTIDE SEQUENCE [LARGE SCALE GENOMIC DNA]</scope>
    <source>
        <strain evidence="2 3">SLAS-1</strain>
    </source>
</reference>
<dbReference type="PROSITE" id="PS51354">
    <property type="entry name" value="GLUTAREDOXIN_2"/>
    <property type="match status" value="1"/>
</dbReference>
<evidence type="ECO:0000313" key="3">
    <source>
        <dbReference type="Proteomes" id="UP000199476"/>
    </source>
</evidence>
<dbReference type="EMBL" id="FNGO01000003">
    <property type="protein sequence ID" value="SDL28986.1"/>
    <property type="molecule type" value="Genomic_DNA"/>
</dbReference>
<accession>A0A1G9IV78</accession>
<protein>
    <submittedName>
        <fullName evidence="2">Glutaredoxin 3</fullName>
    </submittedName>
</protein>
<evidence type="ECO:0000259" key="1">
    <source>
        <dbReference type="Pfam" id="PF00462"/>
    </source>
</evidence>
<proteinExistence type="predicted"/>
<dbReference type="OrthoDB" id="3174166at2"/>